<keyword evidence="4" id="KW-1185">Reference proteome</keyword>
<dbReference type="Proteomes" id="UP000095287">
    <property type="component" value="Unplaced"/>
</dbReference>
<dbReference type="Pfam" id="PF09429">
    <property type="entry name" value="Wbp11"/>
    <property type="match status" value="1"/>
</dbReference>
<feature type="region of interest" description="Disordered" evidence="2">
    <location>
        <begin position="285"/>
        <end position="319"/>
    </location>
</feature>
<dbReference type="AlphaFoldDB" id="A0A1I7ZD70"/>
<feature type="compositionally biased region" description="Pro residues" evidence="2">
    <location>
        <begin position="293"/>
        <end position="306"/>
    </location>
</feature>
<name>A0A1I7ZD70_9BILA</name>
<feature type="region of interest" description="Disordered" evidence="2">
    <location>
        <begin position="1"/>
        <end position="35"/>
    </location>
</feature>
<feature type="region of interest" description="Disordered" evidence="2">
    <location>
        <begin position="174"/>
        <end position="202"/>
    </location>
</feature>
<keyword evidence="1" id="KW-0175">Coiled coil</keyword>
<accession>A0A1I7ZD70</accession>
<evidence type="ECO:0000256" key="1">
    <source>
        <dbReference type="SAM" id="Coils"/>
    </source>
</evidence>
<organism evidence="4 5">
    <name type="scientific">Steinernema glaseri</name>
    <dbReference type="NCBI Taxonomy" id="37863"/>
    <lineage>
        <taxon>Eukaryota</taxon>
        <taxon>Metazoa</taxon>
        <taxon>Ecdysozoa</taxon>
        <taxon>Nematoda</taxon>
        <taxon>Chromadorea</taxon>
        <taxon>Rhabditida</taxon>
        <taxon>Tylenchina</taxon>
        <taxon>Panagrolaimomorpha</taxon>
        <taxon>Strongyloidoidea</taxon>
        <taxon>Steinernematidae</taxon>
        <taxon>Steinernema</taxon>
    </lineage>
</organism>
<proteinExistence type="predicted"/>
<dbReference type="GO" id="GO:0006396">
    <property type="term" value="P:RNA processing"/>
    <property type="evidence" value="ECO:0007669"/>
    <property type="project" value="InterPro"/>
</dbReference>
<reference evidence="5" key="1">
    <citation type="submission" date="2016-11" db="UniProtKB">
        <authorList>
            <consortium name="WormBaseParasite"/>
        </authorList>
    </citation>
    <scope>IDENTIFICATION</scope>
</reference>
<feature type="compositionally biased region" description="Acidic residues" evidence="2">
    <location>
        <begin position="186"/>
        <end position="202"/>
    </location>
</feature>
<sequence length="328" mass="36990">MGKKDRVVHPADRERKRERQKEKSRNKKQRKEVRHSIVKARNPSDILENVRRLDDQEFDVKSVAPKEMFTQRREKLLNSFKEIINMCRGEKNERQARELEQMLRIYTEERAERENHFRAAKFAAAADPDMIPLPSGSGFMDPNVAYTPQGMVSMVPMRNPGKKPLPAGKVHTTPPGPPACFPQEMSDSEDEVEPEQPEEVQAEDNLAPVEMPANIFSGRQAMGLPLAPVMAPPPPPRPLYSVPYGMAPRQPVMTSNAVPAEATITAEPSLRNLRKEATLFVPTALRIRRASNKPPPPKRPALPRLPQPQGKSVDEAYGDFMKEMEGLL</sequence>
<protein>
    <submittedName>
        <fullName evidence="5">WW domain-binding protein 11</fullName>
    </submittedName>
</protein>
<evidence type="ECO:0000313" key="4">
    <source>
        <dbReference type="Proteomes" id="UP000095287"/>
    </source>
</evidence>
<dbReference type="WBParaSite" id="L893_g24992.t1">
    <property type="protein sequence ID" value="L893_g24992.t1"/>
    <property type="gene ID" value="L893_g24992"/>
</dbReference>
<feature type="coiled-coil region" evidence="1">
    <location>
        <begin position="89"/>
        <end position="116"/>
    </location>
</feature>
<evidence type="ECO:0000256" key="2">
    <source>
        <dbReference type="SAM" id="MobiDB-lite"/>
    </source>
</evidence>
<evidence type="ECO:0000313" key="5">
    <source>
        <dbReference type="WBParaSite" id="L893_g24992.t1"/>
    </source>
</evidence>
<evidence type="ECO:0000259" key="3">
    <source>
        <dbReference type="Pfam" id="PF09429"/>
    </source>
</evidence>
<dbReference type="InterPro" id="IPR019007">
    <property type="entry name" value="Wbp11/ELF5/Saf1_N"/>
</dbReference>
<feature type="compositionally biased region" description="Basic and acidic residues" evidence="2">
    <location>
        <begin position="1"/>
        <end position="23"/>
    </location>
</feature>
<feature type="compositionally biased region" description="Basic residues" evidence="2">
    <location>
        <begin position="24"/>
        <end position="35"/>
    </location>
</feature>
<feature type="domain" description="Wbp11/ELF5/Saf1 N-terminal" evidence="3">
    <location>
        <begin position="6"/>
        <end position="82"/>
    </location>
</feature>